<dbReference type="GO" id="GO:0003887">
    <property type="term" value="F:DNA-directed DNA polymerase activity"/>
    <property type="evidence" value="ECO:0007669"/>
    <property type="project" value="TreeGrafter"/>
</dbReference>
<dbReference type="InterPro" id="IPR001357">
    <property type="entry name" value="BRCT_dom"/>
</dbReference>
<name>A0A6A5VSQ3_9PLEO</name>
<dbReference type="GO" id="GO:0005634">
    <property type="term" value="C:nucleus"/>
    <property type="evidence" value="ECO:0007669"/>
    <property type="project" value="TreeGrafter"/>
</dbReference>
<dbReference type="Proteomes" id="UP000800036">
    <property type="component" value="Unassembled WGS sequence"/>
</dbReference>
<dbReference type="PANTHER" id="PTHR45990:SF1">
    <property type="entry name" value="DNA REPAIR PROTEIN REV1"/>
    <property type="match status" value="1"/>
</dbReference>
<evidence type="ECO:0000256" key="1">
    <source>
        <dbReference type="SAM" id="MobiDB-lite"/>
    </source>
</evidence>
<dbReference type="GO" id="GO:0042276">
    <property type="term" value="P:error-prone translesion synthesis"/>
    <property type="evidence" value="ECO:0007669"/>
    <property type="project" value="TreeGrafter"/>
</dbReference>
<evidence type="ECO:0000313" key="4">
    <source>
        <dbReference type="Proteomes" id="UP000800036"/>
    </source>
</evidence>
<dbReference type="PROSITE" id="PS50172">
    <property type="entry name" value="BRCT"/>
    <property type="match status" value="1"/>
</dbReference>
<feature type="compositionally biased region" description="Polar residues" evidence="1">
    <location>
        <begin position="56"/>
        <end position="67"/>
    </location>
</feature>
<dbReference type="InterPro" id="IPR036420">
    <property type="entry name" value="BRCT_dom_sf"/>
</dbReference>
<feature type="compositionally biased region" description="Low complexity" evidence="1">
    <location>
        <begin position="1"/>
        <end position="21"/>
    </location>
</feature>
<feature type="compositionally biased region" description="Basic and acidic residues" evidence="1">
    <location>
        <begin position="97"/>
        <end position="110"/>
    </location>
</feature>
<dbReference type="SUPFAM" id="SSF52113">
    <property type="entry name" value="BRCT domain"/>
    <property type="match status" value="1"/>
</dbReference>
<keyword evidence="4" id="KW-1185">Reference proteome</keyword>
<sequence length="287" mass="30489">MNPSSASQTAAKPSASSSAPVHAPPTLPSGVAASARTFFDPWNSSSTGHQRAENRPSGSTSWRQSRSLKLEQQYRGGLGGGKRVADTVGAGSADFGNDGRKANRGWEKGPKGLRTGGQQSLAKVWGKSKASMTAKRLSLEEKLTRDDALRPDTPDGADEMPPEKQIFRGLCFYITGSTMPLISDHKLKYVLTQHGASQSIALGRRTVTHVILGTTCGGGLAGSKLQKEITKTRGNTVKYISVEWVLESIKAEKRLPESRFSPVKLAAERQSSVLAFGAGGATRPAAK</sequence>
<accession>A0A6A5VSQ3</accession>
<dbReference type="OrthoDB" id="427711at2759"/>
<dbReference type="GO" id="GO:0017125">
    <property type="term" value="F:deoxycytidyl transferase activity"/>
    <property type="evidence" value="ECO:0007669"/>
    <property type="project" value="TreeGrafter"/>
</dbReference>
<dbReference type="AlphaFoldDB" id="A0A6A5VSQ3"/>
<dbReference type="Pfam" id="PF16589">
    <property type="entry name" value="BRCT_2"/>
    <property type="match status" value="1"/>
</dbReference>
<evidence type="ECO:0000313" key="3">
    <source>
        <dbReference type="EMBL" id="KAF1979629.1"/>
    </source>
</evidence>
<feature type="region of interest" description="Disordered" evidence="1">
    <location>
        <begin position="1"/>
        <end position="121"/>
    </location>
</feature>
<dbReference type="Gene3D" id="3.40.50.10190">
    <property type="entry name" value="BRCT domain"/>
    <property type="match status" value="1"/>
</dbReference>
<reference evidence="3" key="1">
    <citation type="journal article" date="2020" name="Stud. Mycol.">
        <title>101 Dothideomycetes genomes: a test case for predicting lifestyles and emergence of pathogens.</title>
        <authorList>
            <person name="Haridas S."/>
            <person name="Albert R."/>
            <person name="Binder M."/>
            <person name="Bloem J."/>
            <person name="Labutti K."/>
            <person name="Salamov A."/>
            <person name="Andreopoulos B."/>
            <person name="Baker S."/>
            <person name="Barry K."/>
            <person name="Bills G."/>
            <person name="Bluhm B."/>
            <person name="Cannon C."/>
            <person name="Castanera R."/>
            <person name="Culley D."/>
            <person name="Daum C."/>
            <person name="Ezra D."/>
            <person name="Gonzalez J."/>
            <person name="Henrissat B."/>
            <person name="Kuo A."/>
            <person name="Liang C."/>
            <person name="Lipzen A."/>
            <person name="Lutzoni F."/>
            <person name="Magnuson J."/>
            <person name="Mondo S."/>
            <person name="Nolan M."/>
            <person name="Ohm R."/>
            <person name="Pangilinan J."/>
            <person name="Park H.-J."/>
            <person name="Ramirez L."/>
            <person name="Alfaro M."/>
            <person name="Sun H."/>
            <person name="Tritt A."/>
            <person name="Yoshinaga Y."/>
            <person name="Zwiers L.-H."/>
            <person name="Turgeon B."/>
            <person name="Goodwin S."/>
            <person name="Spatafora J."/>
            <person name="Crous P."/>
            <person name="Grigoriev I."/>
        </authorList>
    </citation>
    <scope>NUCLEOTIDE SEQUENCE</scope>
    <source>
        <strain evidence="3">CBS 107.79</strain>
    </source>
</reference>
<dbReference type="EMBL" id="ML976657">
    <property type="protein sequence ID" value="KAF1979629.1"/>
    <property type="molecule type" value="Genomic_DNA"/>
</dbReference>
<evidence type="ECO:0000259" key="2">
    <source>
        <dbReference type="PROSITE" id="PS50172"/>
    </source>
</evidence>
<protein>
    <recommendedName>
        <fullName evidence="2">BRCT domain-containing protein</fullName>
    </recommendedName>
</protein>
<gene>
    <name evidence="3" type="ORF">BU23DRAFT_636784</name>
</gene>
<dbReference type="GO" id="GO:0070987">
    <property type="term" value="P:error-free translesion synthesis"/>
    <property type="evidence" value="ECO:0007669"/>
    <property type="project" value="TreeGrafter"/>
</dbReference>
<organism evidence="3 4">
    <name type="scientific">Bimuria novae-zelandiae CBS 107.79</name>
    <dbReference type="NCBI Taxonomy" id="1447943"/>
    <lineage>
        <taxon>Eukaryota</taxon>
        <taxon>Fungi</taxon>
        <taxon>Dikarya</taxon>
        <taxon>Ascomycota</taxon>
        <taxon>Pezizomycotina</taxon>
        <taxon>Dothideomycetes</taxon>
        <taxon>Pleosporomycetidae</taxon>
        <taxon>Pleosporales</taxon>
        <taxon>Massarineae</taxon>
        <taxon>Didymosphaeriaceae</taxon>
        <taxon>Bimuria</taxon>
    </lineage>
</organism>
<proteinExistence type="predicted"/>
<dbReference type="PANTHER" id="PTHR45990">
    <property type="entry name" value="DNA REPAIR PROTEIN REV1"/>
    <property type="match status" value="1"/>
</dbReference>
<feature type="domain" description="BRCT" evidence="2">
    <location>
        <begin position="162"/>
        <end position="262"/>
    </location>
</feature>